<evidence type="ECO:0000313" key="5">
    <source>
        <dbReference type="EMBL" id="CAD9237119.1"/>
    </source>
</evidence>
<dbReference type="PROSITE" id="PS50082">
    <property type="entry name" value="WD_REPEATS_2"/>
    <property type="match status" value="3"/>
</dbReference>
<dbReference type="InterPro" id="IPR001680">
    <property type="entry name" value="WD40_rpt"/>
</dbReference>
<organism evidence="4">
    <name type="scientific">Compsopogon caeruleus</name>
    <dbReference type="NCBI Taxonomy" id="31354"/>
    <lineage>
        <taxon>Eukaryota</taxon>
        <taxon>Rhodophyta</taxon>
        <taxon>Compsopogonophyceae</taxon>
        <taxon>Compsopogonales</taxon>
        <taxon>Compsopogonaceae</taxon>
        <taxon>Compsopogon</taxon>
    </lineage>
</organism>
<dbReference type="InterPro" id="IPR015943">
    <property type="entry name" value="WD40/YVTN_repeat-like_dom_sf"/>
</dbReference>
<dbReference type="InterPro" id="IPR036322">
    <property type="entry name" value="WD40_repeat_dom_sf"/>
</dbReference>
<feature type="repeat" description="WD" evidence="3">
    <location>
        <begin position="91"/>
        <end position="124"/>
    </location>
</feature>
<keyword evidence="2" id="KW-0677">Repeat</keyword>
<evidence type="ECO:0000256" key="3">
    <source>
        <dbReference type="PROSITE-ProRule" id="PRU00221"/>
    </source>
</evidence>
<protein>
    <submittedName>
        <fullName evidence="4">Uncharacterized protein</fullName>
    </submittedName>
</protein>
<dbReference type="PROSITE" id="PS50294">
    <property type="entry name" value="WD_REPEATS_REGION"/>
    <property type="match status" value="3"/>
</dbReference>
<sequence>MATGEIEAEIEVDCGVADLCGLEEGQFVAACDDGTVRVIHSGGVLPLPSCHDDMTITVAVSPERKMVASGGADGVILCWDLHEPANDPYRQEGHKDGVTAVDWSGNILLSSSKDGRICVWDARNKPWQPVARVKVGSMALTAAFCRNGERILVGTENLEIHGHDLRGQAMTPMWREKVKAPVRKIRPCPHNSNICAISMDLPAVHILQVDNGDEFDKPILGHTDFIRGLSWDPQYAGKLLTGSWDKTVKEWFIKI</sequence>
<dbReference type="InterPro" id="IPR051179">
    <property type="entry name" value="WD_repeat_multifunction"/>
</dbReference>
<accession>A0A6T6DDA3</accession>
<dbReference type="PROSITE" id="PS00678">
    <property type="entry name" value="WD_REPEATS_1"/>
    <property type="match status" value="1"/>
</dbReference>
<dbReference type="EMBL" id="HBGH01016662">
    <property type="protein sequence ID" value="CAD9237118.1"/>
    <property type="molecule type" value="Transcribed_RNA"/>
</dbReference>
<evidence type="ECO:0000313" key="4">
    <source>
        <dbReference type="EMBL" id="CAD9237118.1"/>
    </source>
</evidence>
<dbReference type="Pfam" id="PF00400">
    <property type="entry name" value="WD40"/>
    <property type="match status" value="3"/>
</dbReference>
<proteinExistence type="predicted"/>
<dbReference type="Gene3D" id="2.130.10.10">
    <property type="entry name" value="YVTN repeat-like/Quinoprotein amine dehydrogenase"/>
    <property type="match status" value="1"/>
</dbReference>
<dbReference type="SMART" id="SM00320">
    <property type="entry name" value="WD40"/>
    <property type="match status" value="5"/>
</dbReference>
<name>A0A6T6DDA3_9RHOD</name>
<evidence type="ECO:0000256" key="2">
    <source>
        <dbReference type="ARBA" id="ARBA00022737"/>
    </source>
</evidence>
<feature type="repeat" description="WD" evidence="3">
    <location>
        <begin position="219"/>
        <end position="255"/>
    </location>
</feature>
<dbReference type="SUPFAM" id="SSF50978">
    <property type="entry name" value="WD40 repeat-like"/>
    <property type="match status" value="1"/>
</dbReference>
<reference evidence="4" key="1">
    <citation type="submission" date="2021-01" db="EMBL/GenBank/DDBJ databases">
        <authorList>
            <person name="Corre E."/>
            <person name="Pelletier E."/>
            <person name="Niang G."/>
            <person name="Scheremetjew M."/>
            <person name="Finn R."/>
            <person name="Kale V."/>
            <person name="Holt S."/>
            <person name="Cochrane G."/>
            <person name="Meng A."/>
            <person name="Brown T."/>
            <person name="Cohen L."/>
        </authorList>
    </citation>
    <scope>NUCLEOTIDE SEQUENCE</scope>
    <source>
        <strain evidence="4">SAG 36.94</strain>
    </source>
</reference>
<keyword evidence="1 3" id="KW-0853">WD repeat</keyword>
<gene>
    <name evidence="4" type="ORF">CCAE0312_LOCUS9216</name>
    <name evidence="5" type="ORF">CCAE0312_LOCUS9217</name>
</gene>
<dbReference type="AlphaFoldDB" id="A0A6T6DDA3"/>
<dbReference type="InterPro" id="IPR019775">
    <property type="entry name" value="WD40_repeat_CS"/>
</dbReference>
<feature type="repeat" description="WD" evidence="3">
    <location>
        <begin position="48"/>
        <end position="81"/>
    </location>
</feature>
<evidence type="ECO:0000256" key="1">
    <source>
        <dbReference type="ARBA" id="ARBA00022574"/>
    </source>
</evidence>
<dbReference type="PANTHER" id="PTHR19857">
    <property type="entry name" value="MITOCHONDRIAL DIVISION PROTEIN 1-RELATED"/>
    <property type="match status" value="1"/>
</dbReference>
<dbReference type="EMBL" id="HBGH01016663">
    <property type="protein sequence ID" value="CAD9237119.1"/>
    <property type="molecule type" value="Transcribed_RNA"/>
</dbReference>